<sequence>MCSIPQSVSEQIFDHPVVICGSYRGQERAAETVWFGSSPEYVPALPLAALDSSVFAACTGPDDGLADASLAVYDRKPSLAGNGLQSTKVPGSIATDAEFWRQTSRKAFGSAISLYDTSPVTKRVSGDPIADCFGLVARGNSAVLAVADGVNWGEKSRLAARAAVRAGLMHANSYAALPDALPDTRKSLSVLLESFTAAHSAILRAQGGLTTLCIAAALPLARPPQFAVCCVNLGDTFAYVWSKSRGLRELTVGSHDV</sequence>
<dbReference type="InterPro" id="IPR001932">
    <property type="entry name" value="PPM-type_phosphatase-like_dom"/>
</dbReference>
<dbReference type="WBParaSite" id="maker-uti_cns_0002160-snap-gene-0.16-mRNA-1">
    <property type="protein sequence ID" value="maker-uti_cns_0002160-snap-gene-0.16-mRNA-1"/>
    <property type="gene ID" value="maker-uti_cns_0002160-snap-gene-0.16"/>
</dbReference>
<evidence type="ECO:0000313" key="2">
    <source>
        <dbReference type="Proteomes" id="UP000095280"/>
    </source>
</evidence>
<dbReference type="Pfam" id="PF13672">
    <property type="entry name" value="PP2C_2"/>
    <property type="match status" value="1"/>
</dbReference>
<feature type="domain" description="PPM-type phosphatase" evidence="1">
    <location>
        <begin position="123"/>
        <end position="251"/>
    </location>
</feature>
<dbReference type="SUPFAM" id="SSF81606">
    <property type="entry name" value="PP2C-like"/>
    <property type="match status" value="1"/>
</dbReference>
<evidence type="ECO:0000313" key="4">
    <source>
        <dbReference type="WBParaSite" id="maker-uti_cns_0046051-snap-gene-1.6-mRNA-1"/>
    </source>
</evidence>
<dbReference type="AlphaFoldDB" id="A0A1I8GKP0"/>
<organism evidence="2 3">
    <name type="scientific">Macrostomum lignano</name>
    <dbReference type="NCBI Taxonomy" id="282301"/>
    <lineage>
        <taxon>Eukaryota</taxon>
        <taxon>Metazoa</taxon>
        <taxon>Spiralia</taxon>
        <taxon>Lophotrochozoa</taxon>
        <taxon>Platyhelminthes</taxon>
        <taxon>Rhabditophora</taxon>
        <taxon>Macrostomorpha</taxon>
        <taxon>Macrostomida</taxon>
        <taxon>Macrostomidae</taxon>
        <taxon>Macrostomum</taxon>
    </lineage>
</organism>
<dbReference type="InterPro" id="IPR053287">
    <property type="entry name" value="PP2C-like_domain"/>
</dbReference>
<dbReference type="WBParaSite" id="maker-uti_cns_0046051-snap-gene-1.6-mRNA-1">
    <property type="protein sequence ID" value="maker-uti_cns_0046051-snap-gene-1.6-mRNA-1"/>
    <property type="gene ID" value="maker-uti_cns_0046051-snap-gene-1.6"/>
</dbReference>
<reference evidence="3 4" key="1">
    <citation type="submission" date="2016-11" db="UniProtKB">
        <authorList>
            <consortium name="WormBaseParasite"/>
        </authorList>
    </citation>
    <scope>IDENTIFICATION</scope>
</reference>
<dbReference type="PANTHER" id="PTHR21586">
    <property type="entry name" value="TIPA"/>
    <property type="match status" value="1"/>
</dbReference>
<protein>
    <submittedName>
        <fullName evidence="3 4">PPM-type phosphatase domain-containing protein</fullName>
    </submittedName>
</protein>
<name>A0A1I8GKP0_9PLAT</name>
<proteinExistence type="predicted"/>
<evidence type="ECO:0000259" key="1">
    <source>
        <dbReference type="Pfam" id="PF13672"/>
    </source>
</evidence>
<dbReference type="Proteomes" id="UP000095280">
    <property type="component" value="Unplaced"/>
</dbReference>
<dbReference type="InterPro" id="IPR036457">
    <property type="entry name" value="PPM-type-like_dom_sf"/>
</dbReference>
<dbReference type="Gene3D" id="3.60.40.10">
    <property type="entry name" value="PPM-type phosphatase domain"/>
    <property type="match status" value="1"/>
</dbReference>
<evidence type="ECO:0000313" key="3">
    <source>
        <dbReference type="WBParaSite" id="maker-uti_cns_0002160-snap-gene-0.16-mRNA-1"/>
    </source>
</evidence>
<accession>A0A1I8GKP0</accession>
<keyword evidence="2" id="KW-1185">Reference proteome</keyword>
<dbReference type="PANTHER" id="PTHR21586:SF0">
    <property type="entry name" value="PP2C-LIKE DOMAIN-CONTAINING PROTEIN CG9801"/>
    <property type="match status" value="1"/>
</dbReference>